<dbReference type="Proteomes" id="UP000480485">
    <property type="component" value="Unassembled WGS sequence"/>
</dbReference>
<comment type="caution">
    <text evidence="2">The sequence shown here is derived from an EMBL/GenBank/DDBJ whole genome shotgun (WGS) entry which is preliminary data.</text>
</comment>
<organism evidence="2 3">
    <name type="scientific">Escherichia coli</name>
    <dbReference type="NCBI Taxonomy" id="562"/>
    <lineage>
        <taxon>Bacteria</taxon>
        <taxon>Pseudomonadati</taxon>
        <taxon>Pseudomonadota</taxon>
        <taxon>Gammaproteobacteria</taxon>
        <taxon>Enterobacterales</taxon>
        <taxon>Enterobacteriaceae</taxon>
        <taxon>Escherichia</taxon>
    </lineage>
</organism>
<name>A0A6L7C6W1_ECOLX</name>
<dbReference type="Gene3D" id="3.40.1420.10">
    <property type="entry name" value="Inhibitor of vertebrate lysozyme"/>
    <property type="match status" value="1"/>
</dbReference>
<evidence type="ECO:0000313" key="2">
    <source>
        <dbReference type="EMBL" id="MWT84297.1"/>
    </source>
</evidence>
<accession>A0A6L7C6W1</accession>
<evidence type="ECO:0000256" key="1">
    <source>
        <dbReference type="SAM" id="SignalP"/>
    </source>
</evidence>
<evidence type="ECO:0000313" key="3">
    <source>
        <dbReference type="Proteomes" id="UP000480485"/>
    </source>
</evidence>
<dbReference type="SUPFAM" id="SSF89872">
    <property type="entry name" value="Inhibitor of vertebrate lysozyme, Ivy"/>
    <property type="match status" value="1"/>
</dbReference>
<proteinExistence type="predicted"/>
<keyword evidence="1" id="KW-0732">Signal</keyword>
<sequence length="225" mass="25237">MKLPVKLLMSLISLVSVIARAGEYKNYSRDEIKYWRYTSYKGWKLPEGFTDEKFSSAIYNGRIFTMKRLHTLMLFLAVLFTGFTFNAEAATVKQALSCNPEAWAEQPGACPDINTLYTDDATYKAAIDKALKPVGLDGLFGRDGVMNGPGSDVFPVQINGKVWLESTACKSDACGWEYITTLYNPQTHVVVGYYYNVDPGYLVWFGDIGVNEFAYLVKKYVATVN</sequence>
<feature type="chain" id="PRO_5026858089" evidence="1">
    <location>
        <begin position="22"/>
        <end position="225"/>
    </location>
</feature>
<reference evidence="2 3" key="1">
    <citation type="submission" date="2019-12" db="EMBL/GenBank/DDBJ databases">
        <title>Enteriobacteria Tanzani isolates_8377-8380.</title>
        <authorList>
            <person name="Subbiah M."/>
            <person name="Call D."/>
        </authorList>
    </citation>
    <scope>NUCLEOTIDE SEQUENCE [LARGE SCALE GENOMIC DNA]</scope>
    <source>
        <strain evidence="2 3">8378wC7</strain>
    </source>
</reference>
<gene>
    <name evidence="2" type="ORF">GP954_03685</name>
</gene>
<dbReference type="RefSeq" id="WP_112930442.1">
    <property type="nucleotide sequence ID" value="NZ_JBAPJW010000056.1"/>
</dbReference>
<dbReference type="EMBL" id="WTRN01000021">
    <property type="protein sequence ID" value="MWT84297.1"/>
    <property type="molecule type" value="Genomic_DNA"/>
</dbReference>
<protein>
    <submittedName>
        <fullName evidence="2">Uncharacterized protein</fullName>
    </submittedName>
</protein>
<dbReference type="InterPro" id="IPR036501">
    <property type="entry name" value="Inhibitor_vert_lysozyme_sf"/>
</dbReference>
<dbReference type="AlphaFoldDB" id="A0A6L7C6W1"/>
<feature type="signal peptide" evidence="1">
    <location>
        <begin position="1"/>
        <end position="21"/>
    </location>
</feature>